<dbReference type="PROSITE" id="PS51980">
    <property type="entry name" value="OCEL"/>
    <property type="match status" value="1"/>
</dbReference>
<comment type="caution">
    <text evidence="3">The sequence shown here is derived from an EMBL/GenBank/DDBJ whole genome shotgun (WGS) entry which is preliminary data.</text>
</comment>
<dbReference type="Proteomes" id="UP000224567">
    <property type="component" value="Unassembled WGS sequence"/>
</dbReference>
<dbReference type="InterPro" id="IPR012336">
    <property type="entry name" value="Thioredoxin-like_fold"/>
</dbReference>
<reference evidence="3 4" key="1">
    <citation type="journal article" date="2017" name="Genome Biol.">
        <title>New reference genome sequences of hot pepper reveal the massive evolution of plant disease-resistance genes by retroduplication.</title>
        <authorList>
            <person name="Kim S."/>
            <person name="Park J."/>
            <person name="Yeom S.I."/>
            <person name="Kim Y.M."/>
            <person name="Seo E."/>
            <person name="Kim K.T."/>
            <person name="Kim M.S."/>
            <person name="Lee J.M."/>
            <person name="Cheong K."/>
            <person name="Shin H.S."/>
            <person name="Kim S.B."/>
            <person name="Han K."/>
            <person name="Lee J."/>
            <person name="Park M."/>
            <person name="Lee H.A."/>
            <person name="Lee H.Y."/>
            <person name="Lee Y."/>
            <person name="Oh S."/>
            <person name="Lee J.H."/>
            <person name="Choi E."/>
            <person name="Choi E."/>
            <person name="Lee S.E."/>
            <person name="Jeon J."/>
            <person name="Kim H."/>
            <person name="Choi G."/>
            <person name="Song H."/>
            <person name="Lee J."/>
            <person name="Lee S.C."/>
            <person name="Kwon J.K."/>
            <person name="Lee H.Y."/>
            <person name="Koo N."/>
            <person name="Hong Y."/>
            <person name="Kim R.W."/>
            <person name="Kang W.H."/>
            <person name="Huh J.H."/>
            <person name="Kang B.C."/>
            <person name="Yang T.J."/>
            <person name="Lee Y.H."/>
            <person name="Bennetzen J.L."/>
            <person name="Choi D."/>
        </authorList>
    </citation>
    <scope>NUCLEOTIDE SEQUENCE [LARGE SCALE GENOMIC DNA]</scope>
    <source>
        <strain evidence="4">cv. PBC81</strain>
    </source>
</reference>
<feature type="compositionally biased region" description="Gly residues" evidence="1">
    <location>
        <begin position="1"/>
        <end position="20"/>
    </location>
</feature>
<dbReference type="InterPro" id="IPR033468">
    <property type="entry name" value="Metaxin_GST"/>
</dbReference>
<dbReference type="PANTHER" id="PTHR38372:SF2">
    <property type="entry name" value="DENTIN SIALOPHOSPHOPROTEIN-LIKE PROTEIN"/>
    <property type="match status" value="1"/>
</dbReference>
<sequence>MYGGSGKLGRGGGGGVGGAGAPRNRGVSSSSGAPDGGGAEETFSLVTGNPLNFAMIIKLAPDLVEEIKRVEAEGGAARIKFDANAKNSPGNVINVGSKNFKFTWSREPGDLCDIYEERRSGEDGNGLLVESGGAWRKLNVQRVLDESVKNQVRIRSEEAEKKRHQKQTIVLDHGNPSMKSQAKAMAAAEANPWRMGFKEKKEQPFKKRKPEPPPGVSYGASYKSGPSAATQSKGKPSASPLSSPPEPSGAPTSPFGNVNLLNVIPTQAMTKSTSSDKEIPSKATSFSSQDKVRRKSHTGAASTDLRSMLISLLMENQSKGISLKAVEKAVGDTFPNSAKQIEPIMKKIAIYQAPGRYFLKPEVDTESFLKPAPESGSSPEDHGQPSSAPDKFDQLPAPQPVLPAKTDSSELEEGAVSDSRPQEASDANEKIDILHLSPDRSEGQAYSSSSSGSGSDSESSDSGSDSESQSRSRSKSVASGSSSDSESDASSNSKEASDEDVDIMSDDDKVTNQFRASEQLQCGTLDFEPGQFEVGEREDLDVVDIVEIEDLPDSGQVAEMAVIPDSGHMRDGEKPVQEIRPISSDSHEDKQSQAHRGKLPHEAENVSYQNHSSEIERVGKDSFNLELSHSVQKSQKSKSKRVRDEKRLVDKGDKNKRVKTQDAIQQHNSGGRNSTFLESSHLSPDKPSERPYKGVHMQMEDRTSRDATGDFDSQKSHNEAISRKFASDFLQPDRRYVDFTARGKTLTVSERPIKQGESTGNNAKHTERSLQMNEGFPSQRDKVSRESQDEYGVVSDKRERRISKDGVGDPQKTSVDPNLNKYDSSLPGNSPKDNMGNTGKSSLMNGRGRMLQRELSDLELGELREPPPQETAGLKKQVERKSSFKGENRPSSSDYWNFESSKGRTADTNVADFRRSSPLQSSSVPSGAPDGLSKRRTPERNAEDFSRPHQKVAQPQPQQPRPRINQNDVGSQYNQLVEVHGIRQIEEERSLGTGQEVHADNRRKSSSGAREQHDLRHGVLAPSVKQNKGQKSSLAAAINDKHKDSSLLGSYEGHQRIRESSPDEMSLYCKYEKEEAELKGPIENFAQYEEYVQEYREKYDNYCSINKILESYRNDFMKLGKELEVSGRDTQRFYDMLGQLKDSYRKCGPRHKRLKKIFIVLHEELKFSSFSIQFLNPSTSCAAFEADDQRVCCFICQRSVTRKLTFFAVFFLLGNVTICRSSSVDDLASLEVDGSFVVLCGLGMDQIPYVEYGTYVAYNNEKGGVIRSLIEDGFVDLDSQVRGIPEWISAKAMVDSWLADAIIYELWVGSDGTSAHKIYYSDLPWPLGKILYLKQVHVVKQILGITKENAERREEEIYRNANDAFSALSTRLGEQAYFFDNRPTSLDAVLFGHALFTLYALPETSVLRSKLLEHDNLVRYTEKYKSELVDSSTPSSGTQSQSEPSSSVPRRPSQWSE</sequence>
<feature type="compositionally biased region" description="Low complexity" evidence="1">
    <location>
        <begin position="1431"/>
        <end position="1457"/>
    </location>
</feature>
<feature type="region of interest" description="Disordered" evidence="1">
    <location>
        <begin position="564"/>
        <end position="968"/>
    </location>
</feature>
<feature type="compositionally biased region" description="Basic and acidic residues" evidence="1">
    <location>
        <begin position="683"/>
        <end position="737"/>
    </location>
</feature>
<feature type="compositionally biased region" description="Polar residues" evidence="1">
    <location>
        <begin position="811"/>
        <end position="844"/>
    </location>
</feature>
<evidence type="ECO:0000313" key="3">
    <source>
        <dbReference type="EMBL" id="PHT29421.1"/>
    </source>
</evidence>
<protein>
    <submittedName>
        <fullName evidence="3">Mitochondrial outer membrane import complex protein METAXIN</fullName>
    </submittedName>
</protein>
<feature type="compositionally biased region" description="Basic and acidic residues" evidence="1">
    <location>
        <begin position="851"/>
        <end position="867"/>
    </location>
</feature>
<feature type="compositionally biased region" description="Polar residues" evidence="1">
    <location>
        <begin position="1024"/>
        <end position="1033"/>
    </location>
</feature>
<feature type="region of interest" description="Disordered" evidence="1">
    <location>
        <begin position="174"/>
        <end position="300"/>
    </location>
</feature>
<feature type="compositionally biased region" description="Basic and acidic residues" evidence="1">
    <location>
        <begin position="196"/>
        <end position="205"/>
    </location>
</feature>
<dbReference type="InterPro" id="IPR010844">
    <property type="entry name" value="Occludin_ELL"/>
</dbReference>
<dbReference type="CDD" id="cd03193">
    <property type="entry name" value="GST_C_Metaxin"/>
    <property type="match status" value="1"/>
</dbReference>
<reference evidence="4" key="2">
    <citation type="journal article" date="2017" name="J. Anim. Genet.">
        <title>Multiple reference genome sequences of hot pepper reveal the massive evolution of plant disease resistance genes by retroduplication.</title>
        <authorList>
            <person name="Kim S."/>
            <person name="Park J."/>
            <person name="Yeom S.-I."/>
            <person name="Kim Y.-M."/>
            <person name="Seo E."/>
            <person name="Kim K.-T."/>
            <person name="Kim M.-S."/>
            <person name="Lee J.M."/>
            <person name="Cheong K."/>
            <person name="Shin H.-S."/>
            <person name="Kim S.-B."/>
            <person name="Han K."/>
            <person name="Lee J."/>
            <person name="Park M."/>
            <person name="Lee H.-A."/>
            <person name="Lee H.-Y."/>
            <person name="Lee Y."/>
            <person name="Oh S."/>
            <person name="Lee J.H."/>
            <person name="Choi E."/>
            <person name="Choi E."/>
            <person name="Lee S.E."/>
            <person name="Jeon J."/>
            <person name="Kim H."/>
            <person name="Choi G."/>
            <person name="Song H."/>
            <person name="Lee J."/>
            <person name="Lee S.-C."/>
            <person name="Kwon J.-K."/>
            <person name="Lee H.-Y."/>
            <person name="Koo N."/>
            <person name="Hong Y."/>
            <person name="Kim R.W."/>
            <person name="Kang W.-H."/>
            <person name="Huh J.H."/>
            <person name="Kang B.-C."/>
            <person name="Yang T.-J."/>
            <person name="Lee Y.-H."/>
            <person name="Bennetzen J.L."/>
            <person name="Choi D."/>
        </authorList>
    </citation>
    <scope>NUCLEOTIDE SEQUENCE [LARGE SCALE GENOMIC DNA]</scope>
    <source>
        <strain evidence="4">cv. PBC81</strain>
    </source>
</reference>
<feature type="compositionally biased region" description="Basic and acidic residues" evidence="1">
    <location>
        <begin position="420"/>
        <end position="442"/>
    </location>
</feature>
<feature type="compositionally biased region" description="Low complexity" evidence="1">
    <location>
        <begin position="232"/>
        <end position="241"/>
    </location>
</feature>
<feature type="compositionally biased region" description="Basic and acidic residues" evidence="1">
    <location>
        <begin position="932"/>
        <end position="947"/>
    </location>
</feature>
<organism evidence="3 4">
    <name type="scientific">Capsicum baccatum</name>
    <name type="common">Peruvian pepper</name>
    <dbReference type="NCBI Taxonomy" id="33114"/>
    <lineage>
        <taxon>Eukaryota</taxon>
        <taxon>Viridiplantae</taxon>
        <taxon>Streptophyta</taxon>
        <taxon>Embryophyta</taxon>
        <taxon>Tracheophyta</taxon>
        <taxon>Spermatophyta</taxon>
        <taxon>Magnoliopsida</taxon>
        <taxon>eudicotyledons</taxon>
        <taxon>Gunneridae</taxon>
        <taxon>Pentapetalae</taxon>
        <taxon>asterids</taxon>
        <taxon>lamiids</taxon>
        <taxon>Solanales</taxon>
        <taxon>Solanaceae</taxon>
        <taxon>Solanoideae</taxon>
        <taxon>Capsiceae</taxon>
        <taxon>Capsicum</taxon>
    </lineage>
</organism>
<feature type="compositionally biased region" description="Low complexity" evidence="1">
    <location>
        <begin position="443"/>
        <end position="494"/>
    </location>
</feature>
<feature type="compositionally biased region" description="Polar residues" evidence="1">
    <location>
        <begin position="889"/>
        <end position="900"/>
    </location>
</feature>
<dbReference type="InterPro" id="IPR036282">
    <property type="entry name" value="Glutathione-S-Trfase_C_sf"/>
</dbReference>
<feature type="compositionally biased region" description="Polar residues" evidence="1">
    <location>
        <begin position="254"/>
        <end position="273"/>
    </location>
</feature>
<evidence type="ECO:0000313" key="4">
    <source>
        <dbReference type="Proteomes" id="UP000224567"/>
    </source>
</evidence>
<proteinExistence type="predicted"/>
<dbReference type="OrthoDB" id="4869960at2759"/>
<dbReference type="PANTHER" id="PTHR38372">
    <property type="entry name" value="DENTIN SIALOPHOSPHOPROTEIN-LIKE PROTEIN"/>
    <property type="match status" value="1"/>
</dbReference>
<feature type="region of interest" description="Disordered" evidence="1">
    <location>
        <begin position="368"/>
        <end position="524"/>
    </location>
</feature>
<name>A0A2G2V8U8_CAPBA</name>
<feature type="compositionally biased region" description="Basic and acidic residues" evidence="1">
    <location>
        <begin position="876"/>
        <end position="888"/>
    </location>
</feature>
<dbReference type="EMBL" id="MLFT02000115">
    <property type="protein sequence ID" value="PHT29421.1"/>
    <property type="molecule type" value="Genomic_DNA"/>
</dbReference>
<dbReference type="Pfam" id="PF17171">
    <property type="entry name" value="GST_C_6"/>
    <property type="match status" value="1"/>
</dbReference>
<gene>
    <name evidence="3" type="ORF">CQW23_31020</name>
</gene>
<accession>A0A2G2V8U8</accession>
<feature type="compositionally biased region" description="Basic and acidic residues" evidence="1">
    <location>
        <begin position="642"/>
        <end position="655"/>
    </location>
</feature>
<feature type="compositionally biased region" description="Basic and acidic residues" evidence="1">
    <location>
        <begin position="795"/>
        <end position="807"/>
    </location>
</feature>
<feature type="compositionally biased region" description="Low complexity" evidence="1">
    <location>
        <begin position="916"/>
        <end position="926"/>
    </location>
</feature>
<dbReference type="Pfam" id="PF17172">
    <property type="entry name" value="GST_N_4"/>
    <property type="match status" value="1"/>
</dbReference>
<feature type="compositionally biased region" description="Polar residues" evidence="1">
    <location>
        <begin position="662"/>
        <end position="682"/>
    </location>
</feature>
<feature type="compositionally biased region" description="Polar residues" evidence="1">
    <location>
        <begin position="511"/>
        <end position="522"/>
    </location>
</feature>
<feature type="region of interest" description="Disordered" evidence="1">
    <location>
        <begin position="986"/>
        <end position="1034"/>
    </location>
</feature>
<dbReference type="STRING" id="33114.A0A2G2V8U8"/>
<dbReference type="SUPFAM" id="SSF47616">
    <property type="entry name" value="GST C-terminal domain-like"/>
    <property type="match status" value="1"/>
</dbReference>
<evidence type="ECO:0000256" key="1">
    <source>
        <dbReference type="SAM" id="MobiDB-lite"/>
    </source>
</evidence>
<evidence type="ECO:0000259" key="2">
    <source>
        <dbReference type="PROSITE" id="PS51980"/>
    </source>
</evidence>
<feature type="compositionally biased region" description="Basic and acidic residues" evidence="1">
    <location>
        <begin position="567"/>
        <end position="577"/>
    </location>
</feature>
<feature type="domain" description="OCEL" evidence="2">
    <location>
        <begin position="1073"/>
        <end position="1180"/>
    </location>
</feature>
<feature type="region of interest" description="Disordered" evidence="1">
    <location>
        <begin position="1"/>
        <end position="41"/>
    </location>
</feature>
<feature type="compositionally biased region" description="Basic and acidic residues" evidence="1">
    <location>
        <begin position="779"/>
        <end position="788"/>
    </location>
</feature>
<dbReference type="Pfam" id="PF07303">
    <property type="entry name" value="Occludin_ELL"/>
    <property type="match status" value="1"/>
</dbReference>
<keyword evidence="4" id="KW-1185">Reference proteome</keyword>
<feature type="region of interest" description="Disordered" evidence="1">
    <location>
        <begin position="1426"/>
        <end position="1457"/>
    </location>
</feature>